<dbReference type="Gene3D" id="3.40.50.720">
    <property type="entry name" value="NAD(P)-binding Rossmann-like Domain"/>
    <property type="match status" value="1"/>
</dbReference>
<name>A0A3E2N2A0_MYCMR</name>
<proteinExistence type="inferred from homology"/>
<comment type="caution">
    <text evidence="3">The sequence shown here is derived from an EMBL/GenBank/DDBJ whole genome shotgun (WGS) entry which is preliminary data.</text>
</comment>
<reference evidence="3 4" key="1">
    <citation type="journal article" date="2018" name="Sci. Rep.">
        <title>Extensive genomic diversity among Mycobacterium marinum strains revealed by whole genome sequencing.</title>
        <authorList>
            <person name="Das S."/>
            <person name="Pettersson B.M."/>
            <person name="Behra P.R."/>
            <person name="Mallick A."/>
            <person name="Cheramie M."/>
            <person name="Ramesh M."/>
            <person name="Shirreff L."/>
            <person name="DuCote T."/>
            <person name="Dasgupta S."/>
            <person name="Ennis D.G."/>
            <person name="Kirsebom L.A."/>
        </authorList>
    </citation>
    <scope>NUCLEOTIDE SEQUENCE [LARGE SCALE GENOMIC DNA]</scope>
    <source>
        <strain evidence="3 4">Davis1</strain>
    </source>
</reference>
<dbReference type="InterPro" id="IPR036291">
    <property type="entry name" value="NAD(P)-bd_dom_sf"/>
</dbReference>
<dbReference type="CDD" id="cd05233">
    <property type="entry name" value="SDR_c"/>
    <property type="match status" value="1"/>
</dbReference>
<dbReference type="EMBL" id="PEDF01000013">
    <property type="protein sequence ID" value="RFZ47519.1"/>
    <property type="molecule type" value="Genomic_DNA"/>
</dbReference>
<evidence type="ECO:0000256" key="2">
    <source>
        <dbReference type="ARBA" id="ARBA00023002"/>
    </source>
</evidence>
<dbReference type="AlphaFoldDB" id="A0A3E2N2A0"/>
<dbReference type="PANTHER" id="PTHR42760:SF123">
    <property type="entry name" value="OXIDOREDUCTASE"/>
    <property type="match status" value="1"/>
</dbReference>
<dbReference type="SUPFAM" id="SSF51735">
    <property type="entry name" value="NAD(P)-binding Rossmann-fold domains"/>
    <property type="match status" value="1"/>
</dbReference>
<evidence type="ECO:0000313" key="4">
    <source>
        <dbReference type="Proteomes" id="UP000257451"/>
    </source>
</evidence>
<dbReference type="PRINTS" id="PR00081">
    <property type="entry name" value="GDHRDH"/>
</dbReference>
<accession>A0A3E2N2A0</accession>
<dbReference type="EC" id="1.1.1.127" evidence="3"/>
<dbReference type="GO" id="GO:0047001">
    <property type="term" value="F:2-dehydro-3-deoxy-D-gluconate 5-dehydrogenase activity"/>
    <property type="evidence" value="ECO:0007669"/>
    <property type="project" value="UniProtKB-EC"/>
</dbReference>
<sequence length="259" mass="26754">MARASDSEPLVTARVSFDFTGTAALISGGTSGIGHGIAMLFRDAGAQVTVTGTKPGVADYDIDLSGMTYRQLHLTDPDSIAQLTQHFDRLDVLVNNAGANFPGGLDESKPDGFDASVQLNLTGPYRLTMGLYRSLKASTAVGGASVVNMASMSALRAITLVPGYGAAKAGIICVTRNLAVKWAAKGIRVNAVAPGTIDTPMTAPMHLATELVDAELAHIPLRRFGSVGDVAPTVAFLCTECSSYTSGAVFVVDGASDCV</sequence>
<dbReference type="PROSITE" id="PS00061">
    <property type="entry name" value="ADH_SHORT"/>
    <property type="match status" value="1"/>
</dbReference>
<dbReference type="Pfam" id="PF13561">
    <property type="entry name" value="adh_short_C2"/>
    <property type="match status" value="1"/>
</dbReference>
<dbReference type="GO" id="GO:0030497">
    <property type="term" value="P:fatty acid elongation"/>
    <property type="evidence" value="ECO:0007669"/>
    <property type="project" value="TreeGrafter"/>
</dbReference>
<gene>
    <name evidence="3" type="primary">kduD_1</name>
    <name evidence="3" type="ORF">DAVIS_00231</name>
</gene>
<dbReference type="InterPro" id="IPR020904">
    <property type="entry name" value="Sc_DH/Rdtase_CS"/>
</dbReference>
<keyword evidence="2 3" id="KW-0560">Oxidoreductase</keyword>
<organism evidence="3 4">
    <name type="scientific">Mycobacterium marinum</name>
    <dbReference type="NCBI Taxonomy" id="1781"/>
    <lineage>
        <taxon>Bacteria</taxon>
        <taxon>Bacillati</taxon>
        <taxon>Actinomycetota</taxon>
        <taxon>Actinomycetes</taxon>
        <taxon>Mycobacteriales</taxon>
        <taxon>Mycobacteriaceae</taxon>
        <taxon>Mycobacterium</taxon>
        <taxon>Mycobacterium ulcerans group</taxon>
    </lineage>
</organism>
<evidence type="ECO:0000313" key="3">
    <source>
        <dbReference type="EMBL" id="RFZ47519.1"/>
    </source>
</evidence>
<dbReference type="Proteomes" id="UP000257451">
    <property type="component" value="Unassembled WGS sequence"/>
</dbReference>
<dbReference type="PANTHER" id="PTHR42760">
    <property type="entry name" value="SHORT-CHAIN DEHYDROGENASES/REDUCTASES FAMILY MEMBER"/>
    <property type="match status" value="1"/>
</dbReference>
<evidence type="ECO:0000256" key="1">
    <source>
        <dbReference type="ARBA" id="ARBA00006484"/>
    </source>
</evidence>
<dbReference type="InterPro" id="IPR002347">
    <property type="entry name" value="SDR_fam"/>
</dbReference>
<dbReference type="FunFam" id="3.40.50.720:FF:000084">
    <property type="entry name" value="Short-chain dehydrogenase reductase"/>
    <property type="match status" value="1"/>
</dbReference>
<protein>
    <submittedName>
        <fullName evidence="3">2-dehydro-3-deoxy-D-gluconate 5-dehydrogenase</fullName>
        <ecNumber evidence="3">1.1.1.127</ecNumber>
    </submittedName>
</protein>
<comment type="similarity">
    <text evidence="1">Belongs to the short-chain dehydrogenases/reductases (SDR) family.</text>
</comment>
<dbReference type="PRINTS" id="PR00080">
    <property type="entry name" value="SDRFAMILY"/>
</dbReference>